<reference evidence="1 2" key="1">
    <citation type="submission" date="2019-11" db="EMBL/GenBank/DDBJ databases">
        <title>Whole genome sequence of Oryza granulata.</title>
        <authorList>
            <person name="Li W."/>
        </authorList>
    </citation>
    <scope>NUCLEOTIDE SEQUENCE [LARGE SCALE GENOMIC DNA]</scope>
    <source>
        <strain evidence="2">cv. Menghai</strain>
        <tissue evidence="1">Leaf</tissue>
    </source>
</reference>
<accession>A0A6G1CJ91</accession>
<comment type="caution">
    <text evidence="1">The sequence shown here is derived from an EMBL/GenBank/DDBJ whole genome shotgun (WGS) entry which is preliminary data.</text>
</comment>
<evidence type="ECO:0000313" key="1">
    <source>
        <dbReference type="EMBL" id="KAF0900252.1"/>
    </source>
</evidence>
<organism evidence="1 2">
    <name type="scientific">Oryza meyeriana var. granulata</name>
    <dbReference type="NCBI Taxonomy" id="110450"/>
    <lineage>
        <taxon>Eukaryota</taxon>
        <taxon>Viridiplantae</taxon>
        <taxon>Streptophyta</taxon>
        <taxon>Embryophyta</taxon>
        <taxon>Tracheophyta</taxon>
        <taxon>Spermatophyta</taxon>
        <taxon>Magnoliopsida</taxon>
        <taxon>Liliopsida</taxon>
        <taxon>Poales</taxon>
        <taxon>Poaceae</taxon>
        <taxon>BOP clade</taxon>
        <taxon>Oryzoideae</taxon>
        <taxon>Oryzeae</taxon>
        <taxon>Oryzinae</taxon>
        <taxon>Oryza</taxon>
        <taxon>Oryza meyeriana</taxon>
    </lineage>
</organism>
<gene>
    <name evidence="1" type="ORF">E2562_029807</name>
</gene>
<evidence type="ECO:0000313" key="2">
    <source>
        <dbReference type="Proteomes" id="UP000479710"/>
    </source>
</evidence>
<dbReference type="EMBL" id="SPHZ02000009">
    <property type="protein sequence ID" value="KAF0900252.1"/>
    <property type="molecule type" value="Genomic_DNA"/>
</dbReference>
<keyword evidence="2" id="KW-1185">Reference proteome</keyword>
<proteinExistence type="predicted"/>
<name>A0A6G1CJ91_9ORYZ</name>
<dbReference type="Proteomes" id="UP000479710">
    <property type="component" value="Unassembled WGS sequence"/>
</dbReference>
<sequence>MPAVGWGQFKEVAAASSPVVAPHRRRCGRWSSGGSCCSGTIGQRWFGESGGSVPKGIRSS</sequence>
<dbReference type="AlphaFoldDB" id="A0A6G1CJ91"/>
<protein>
    <submittedName>
        <fullName evidence="1">Uncharacterized protein</fullName>
    </submittedName>
</protein>